<dbReference type="InterPro" id="IPR013783">
    <property type="entry name" value="Ig-like_fold"/>
</dbReference>
<keyword evidence="2" id="KW-0479">Metal-binding</keyword>
<accession>A0AAW0MLQ1</accession>
<dbReference type="PANTHER" id="PTHR16515">
    <property type="entry name" value="PR DOMAIN ZINC FINGER PROTEIN"/>
    <property type="match status" value="1"/>
</dbReference>
<dbReference type="AlphaFoldDB" id="A0AAW0MLQ1"/>
<dbReference type="GO" id="GO:0005634">
    <property type="term" value="C:nucleus"/>
    <property type="evidence" value="ECO:0007669"/>
    <property type="project" value="UniProtKB-SubCell"/>
</dbReference>
<feature type="signal peptide" evidence="9">
    <location>
        <begin position="1"/>
        <end position="20"/>
    </location>
</feature>
<protein>
    <recommendedName>
        <fullName evidence="10">C2H2-type domain-containing protein</fullName>
    </recommendedName>
</protein>
<name>A0AAW0MLQ1_9GOBI</name>
<dbReference type="PROSITE" id="PS00028">
    <property type="entry name" value="ZINC_FINGER_C2H2_1"/>
    <property type="match status" value="2"/>
</dbReference>
<evidence type="ECO:0000313" key="12">
    <source>
        <dbReference type="Proteomes" id="UP001460270"/>
    </source>
</evidence>
<dbReference type="Gene3D" id="1.20.5.170">
    <property type="match status" value="1"/>
</dbReference>
<proteinExistence type="predicted"/>
<evidence type="ECO:0000256" key="8">
    <source>
        <dbReference type="SAM" id="MobiDB-lite"/>
    </source>
</evidence>
<dbReference type="GO" id="GO:0008270">
    <property type="term" value="F:zinc ion binding"/>
    <property type="evidence" value="ECO:0007669"/>
    <property type="project" value="UniProtKB-KW"/>
</dbReference>
<dbReference type="InterPro" id="IPR050331">
    <property type="entry name" value="Zinc_finger"/>
</dbReference>
<keyword evidence="3" id="KW-0677">Repeat</keyword>
<evidence type="ECO:0000256" key="9">
    <source>
        <dbReference type="SAM" id="SignalP"/>
    </source>
</evidence>
<evidence type="ECO:0000256" key="4">
    <source>
        <dbReference type="ARBA" id="ARBA00022771"/>
    </source>
</evidence>
<feature type="domain" description="C2H2-type" evidence="10">
    <location>
        <begin position="248"/>
        <end position="275"/>
    </location>
</feature>
<keyword evidence="5" id="KW-0862">Zinc</keyword>
<evidence type="ECO:0000256" key="3">
    <source>
        <dbReference type="ARBA" id="ARBA00022737"/>
    </source>
</evidence>
<sequence>MRLSVHKTSLLVHVICVALGNNGEQWTGAGTGAAESFSEESPVDLVIKQEPSETCDDVLQIHAPSSPLKTETAEEFSVRPAGGAEEAIDLTTAEEAVRKKPHACPMCEKSYSWRSHLEIHLRVHTGRNLSAVQSAATLHQKDVPGHSPAPPHGGETFQLLRLRRQVHFKGQRDEAHDGGSPESLRREEPSQTQLLRVRQSLHVALTPGDARARPHRREALPVSRVGKRFTQKATLLGHMTRHTGERPFSCPVCQKSFRQKNHVQKHINIHLRKFSQEQLQGVGGQLQGAGEQLQERANSCREREDSCRALEDTCRILEDSCRVLEDGCMVLEDGCRALNSCRALEDSCRALEDSCREREDTCRALEDSCRALEDSCREREDSCRALEDSCREREDSCRVLEDSCREREDSCRALEDSCRALNSCRTRGSPRFCFHGRKRLLQRRLWRRRHFGADSGSGQTNGRYSVKHEMKGSPPVDMIDVGISNMNLNDSGRYSCFWEESSGKRDNREFMAEVTDVWKQEELLQKHLLWENMLVETTGDSGRSGRYSLKYRKHADDLIYVDVTIKSVKKSDSGLYQCHLDERSETFRLEV</sequence>
<dbReference type="EMBL" id="JBBPFD010000030">
    <property type="protein sequence ID" value="KAK7881048.1"/>
    <property type="molecule type" value="Genomic_DNA"/>
</dbReference>
<evidence type="ECO:0000256" key="5">
    <source>
        <dbReference type="ARBA" id="ARBA00022833"/>
    </source>
</evidence>
<evidence type="ECO:0000313" key="11">
    <source>
        <dbReference type="EMBL" id="KAK7881048.1"/>
    </source>
</evidence>
<reference evidence="12" key="1">
    <citation type="submission" date="2024-04" db="EMBL/GenBank/DDBJ databases">
        <title>Salinicola lusitanus LLJ914,a marine bacterium isolated from the Okinawa Trough.</title>
        <authorList>
            <person name="Li J."/>
        </authorList>
    </citation>
    <scope>NUCLEOTIDE SEQUENCE [LARGE SCALE GENOMIC DNA]</scope>
</reference>
<comment type="caution">
    <text evidence="11">The sequence shown here is derived from an EMBL/GenBank/DDBJ whole genome shotgun (WGS) entry which is preliminary data.</text>
</comment>
<feature type="region of interest" description="Disordered" evidence="8">
    <location>
        <begin position="168"/>
        <end position="192"/>
    </location>
</feature>
<keyword evidence="12" id="KW-1185">Reference proteome</keyword>
<keyword evidence="9" id="KW-0732">Signal</keyword>
<dbReference type="SUPFAM" id="SSF57667">
    <property type="entry name" value="beta-beta-alpha zinc fingers"/>
    <property type="match status" value="2"/>
</dbReference>
<dbReference type="Gene3D" id="2.60.40.10">
    <property type="entry name" value="Immunoglobulins"/>
    <property type="match status" value="1"/>
</dbReference>
<evidence type="ECO:0000259" key="10">
    <source>
        <dbReference type="PROSITE" id="PS50157"/>
    </source>
</evidence>
<dbReference type="InterPro" id="IPR036236">
    <property type="entry name" value="Znf_C2H2_sf"/>
</dbReference>
<dbReference type="SMART" id="SM00355">
    <property type="entry name" value="ZnF_C2H2"/>
    <property type="match status" value="2"/>
</dbReference>
<gene>
    <name evidence="11" type="ORF">WMY93_032354</name>
</gene>
<feature type="compositionally biased region" description="Basic and acidic residues" evidence="8">
    <location>
        <begin position="170"/>
        <end position="189"/>
    </location>
</feature>
<keyword evidence="4 7" id="KW-0863">Zinc-finger</keyword>
<dbReference type="FunFam" id="3.30.160.60:FF:000340">
    <property type="entry name" value="zinc finger protein 473 isoform X1"/>
    <property type="match status" value="1"/>
</dbReference>
<dbReference type="GO" id="GO:0010468">
    <property type="term" value="P:regulation of gene expression"/>
    <property type="evidence" value="ECO:0007669"/>
    <property type="project" value="TreeGrafter"/>
</dbReference>
<evidence type="ECO:0000256" key="2">
    <source>
        <dbReference type="ARBA" id="ARBA00022723"/>
    </source>
</evidence>
<evidence type="ECO:0000256" key="7">
    <source>
        <dbReference type="PROSITE-ProRule" id="PRU00042"/>
    </source>
</evidence>
<organism evidence="11 12">
    <name type="scientific">Mugilogobius chulae</name>
    <name type="common">yellowstripe goby</name>
    <dbReference type="NCBI Taxonomy" id="88201"/>
    <lineage>
        <taxon>Eukaryota</taxon>
        <taxon>Metazoa</taxon>
        <taxon>Chordata</taxon>
        <taxon>Craniata</taxon>
        <taxon>Vertebrata</taxon>
        <taxon>Euteleostomi</taxon>
        <taxon>Actinopterygii</taxon>
        <taxon>Neopterygii</taxon>
        <taxon>Teleostei</taxon>
        <taxon>Neoteleostei</taxon>
        <taxon>Acanthomorphata</taxon>
        <taxon>Gobiaria</taxon>
        <taxon>Gobiiformes</taxon>
        <taxon>Gobioidei</taxon>
        <taxon>Gobiidae</taxon>
        <taxon>Gobionellinae</taxon>
        <taxon>Mugilogobius</taxon>
    </lineage>
</organism>
<dbReference type="Proteomes" id="UP001460270">
    <property type="component" value="Unassembled WGS sequence"/>
</dbReference>
<feature type="domain" description="C2H2-type" evidence="10">
    <location>
        <begin position="220"/>
        <end position="247"/>
    </location>
</feature>
<comment type="subcellular location">
    <subcellularLocation>
        <location evidence="1">Nucleus</location>
    </subcellularLocation>
</comment>
<dbReference type="PROSITE" id="PS50157">
    <property type="entry name" value="ZINC_FINGER_C2H2_2"/>
    <property type="match status" value="3"/>
</dbReference>
<evidence type="ECO:0000256" key="6">
    <source>
        <dbReference type="ARBA" id="ARBA00023242"/>
    </source>
</evidence>
<dbReference type="Pfam" id="PF00096">
    <property type="entry name" value="zf-C2H2"/>
    <property type="match status" value="2"/>
</dbReference>
<keyword evidence="6" id="KW-0539">Nucleus</keyword>
<dbReference type="FunFam" id="3.30.160.60:FF:001325">
    <property type="entry name" value="zinc finger protein 200"/>
    <property type="match status" value="1"/>
</dbReference>
<feature type="chain" id="PRO_5043631649" description="C2H2-type domain-containing protein" evidence="9">
    <location>
        <begin position="21"/>
        <end position="591"/>
    </location>
</feature>
<dbReference type="Gene3D" id="3.30.160.60">
    <property type="entry name" value="Classic Zinc Finger"/>
    <property type="match status" value="3"/>
</dbReference>
<feature type="domain" description="C2H2-type" evidence="10">
    <location>
        <begin position="102"/>
        <end position="129"/>
    </location>
</feature>
<dbReference type="PANTHER" id="PTHR16515:SF49">
    <property type="entry name" value="GASTRULA ZINC FINGER PROTEIN XLCGF49.1-LIKE-RELATED"/>
    <property type="match status" value="1"/>
</dbReference>
<evidence type="ECO:0000256" key="1">
    <source>
        <dbReference type="ARBA" id="ARBA00004123"/>
    </source>
</evidence>
<dbReference type="InterPro" id="IPR013087">
    <property type="entry name" value="Znf_C2H2_type"/>
</dbReference>